<keyword evidence="8" id="KW-0175">Coiled coil</keyword>
<comment type="similarity">
    <text evidence="2 12">Belongs to the MICOS complex subunit Mic60 family.</text>
</comment>
<keyword evidence="10" id="KW-0472">Membrane</keyword>
<evidence type="ECO:0000256" key="2">
    <source>
        <dbReference type="ARBA" id="ARBA00010877"/>
    </source>
</evidence>
<evidence type="ECO:0000256" key="6">
    <source>
        <dbReference type="ARBA" id="ARBA00022946"/>
    </source>
</evidence>
<evidence type="ECO:0000256" key="3">
    <source>
        <dbReference type="ARBA" id="ARBA00018116"/>
    </source>
</evidence>
<gene>
    <name evidence="14" type="ORF">AC631_03893</name>
</gene>
<comment type="caution">
    <text evidence="14">The sequence shown here is derived from an EMBL/GenBank/DDBJ whole genome shotgun (WGS) entry which is preliminary data.</text>
</comment>
<evidence type="ECO:0000256" key="8">
    <source>
        <dbReference type="ARBA" id="ARBA00023054"/>
    </source>
</evidence>
<accession>A0A0V1PVP4</accession>
<evidence type="ECO:0000256" key="4">
    <source>
        <dbReference type="ARBA" id="ARBA00022692"/>
    </source>
</evidence>
<evidence type="ECO:0000256" key="13">
    <source>
        <dbReference type="SAM" id="MobiDB-lite"/>
    </source>
</evidence>
<dbReference type="EMBL" id="LMYN01000092">
    <property type="protein sequence ID" value="KSA00328.1"/>
    <property type="molecule type" value="Genomic_DNA"/>
</dbReference>
<evidence type="ECO:0000256" key="11">
    <source>
        <dbReference type="ARBA" id="ARBA00025571"/>
    </source>
</evidence>
<dbReference type="InterPro" id="IPR019133">
    <property type="entry name" value="MIC60"/>
</dbReference>
<feature type="region of interest" description="Disordered" evidence="13">
    <location>
        <begin position="201"/>
        <end position="234"/>
    </location>
</feature>
<proteinExistence type="inferred from homology"/>
<evidence type="ECO:0000256" key="12">
    <source>
        <dbReference type="RuleBase" id="RU363000"/>
    </source>
</evidence>
<evidence type="ECO:0000256" key="10">
    <source>
        <dbReference type="ARBA" id="ARBA00023136"/>
    </source>
</evidence>
<dbReference type="GO" id="GO:0042407">
    <property type="term" value="P:cristae formation"/>
    <property type="evidence" value="ECO:0007669"/>
    <property type="project" value="TreeGrafter"/>
</dbReference>
<dbReference type="Pfam" id="PF09731">
    <property type="entry name" value="Mitofilin"/>
    <property type="match status" value="1"/>
</dbReference>
<dbReference type="RefSeq" id="XP_015466430.1">
    <property type="nucleotide sequence ID" value="XM_015612722.1"/>
</dbReference>
<comment type="subcellular location">
    <subcellularLocation>
        <location evidence="1 12">Mitochondrion inner membrane</location>
        <topology evidence="1 12">Single-pass membrane protein</topology>
    </subcellularLocation>
</comment>
<evidence type="ECO:0000313" key="14">
    <source>
        <dbReference type="EMBL" id="KSA00328.1"/>
    </source>
</evidence>
<dbReference type="AlphaFoldDB" id="A0A0V1PVP4"/>
<sequence>MENFEYDWILTTNGIIGLQLDILLTYTYSSISNIMIRTSVRRVVVNSNKFDVRSISNSSIRFTVPNNQTPPPVKVPTTPVVVVEGGNKGGNKGGNQGQKKKFSLTGLLFKTAFWASVVYGGTLFVATKNDKVMDFIIDKQPPYYEELLNVIEHGSIEDLKKQLKGAQQKISDFDFKFPSKAKIDEFTHELESRGENLIEETKKKLGTHSGVRPRQPVSDETSAPTPAEQLQKPVETVHRSVEHLPLIQLDKGIASSVDSSIKSTIKSFNDLILSIDAGSHTGSKNESLIREITENVSKLSSKLNSLTLSFDEELQSKLKISQSELLSSYTKKELELTENLLHQFHHEKAQMEKKLGSRLNQEIEATKQTISQAAVNAVSMMRVEQTKNFEKLIKDKIDQERDGRLANLEKLNSRVTDLENFSTALESQLVTNHQKSLIQQSLTKLKTLLLGTSSELEKPRLISPYVENLAKISSESNDELIALALQDLQPLLSRESTHSILSTPQLLTRWEQLVPELRSASLLPPNAGLLGHLSSMLFSKLLFPVKGAKPDGKDIESVIGRVESSLARGELDVAVEEVANLKGWSRKLADDWVKEGRKRLEIEFLMKIIDAESKIL</sequence>
<keyword evidence="9 12" id="KW-0496">Mitochondrion</keyword>
<dbReference type="GeneID" id="26840902"/>
<evidence type="ECO:0000256" key="9">
    <source>
        <dbReference type="ARBA" id="ARBA00023128"/>
    </source>
</evidence>
<reference evidence="14 15" key="1">
    <citation type="submission" date="2015-11" db="EMBL/GenBank/DDBJ databases">
        <title>The genome of Debaryomyces fabryi.</title>
        <authorList>
            <person name="Tafer H."/>
            <person name="Lopandic K."/>
        </authorList>
    </citation>
    <scope>NUCLEOTIDE SEQUENCE [LARGE SCALE GENOMIC DNA]</scope>
    <source>
        <strain evidence="14 15">CBS 789</strain>
    </source>
</reference>
<evidence type="ECO:0000256" key="1">
    <source>
        <dbReference type="ARBA" id="ARBA00004434"/>
    </source>
</evidence>
<evidence type="ECO:0000256" key="5">
    <source>
        <dbReference type="ARBA" id="ARBA00022792"/>
    </source>
</evidence>
<organism evidence="14 15">
    <name type="scientific">Debaryomyces fabryi</name>
    <dbReference type="NCBI Taxonomy" id="58627"/>
    <lineage>
        <taxon>Eukaryota</taxon>
        <taxon>Fungi</taxon>
        <taxon>Dikarya</taxon>
        <taxon>Ascomycota</taxon>
        <taxon>Saccharomycotina</taxon>
        <taxon>Pichiomycetes</taxon>
        <taxon>Debaryomycetaceae</taxon>
        <taxon>Debaryomyces</taxon>
    </lineage>
</organism>
<comment type="function">
    <text evidence="11">Component of the MICOS complex, a large protein complex of the mitochondrial inner membrane that plays crucial roles in the maintenance of crista junctions, inner membrane architecture, and formation of contact sites to the outer membrane. Plays a role in keeping cristae membranes connected to the inner boundary membrane. Also promotes protein import via the mitochondrial intermembrane space assembly (MIA) pathway.</text>
</comment>
<keyword evidence="6" id="KW-0809">Transit peptide</keyword>
<evidence type="ECO:0000313" key="15">
    <source>
        <dbReference type="Proteomes" id="UP000054251"/>
    </source>
</evidence>
<evidence type="ECO:0000256" key="7">
    <source>
        <dbReference type="ARBA" id="ARBA00022989"/>
    </source>
</evidence>
<dbReference type="GO" id="GO:0061617">
    <property type="term" value="C:MICOS complex"/>
    <property type="evidence" value="ECO:0007669"/>
    <property type="project" value="TreeGrafter"/>
</dbReference>
<keyword evidence="7" id="KW-1133">Transmembrane helix</keyword>
<dbReference type="PANTHER" id="PTHR15415:SF7">
    <property type="entry name" value="MICOS COMPLEX SUBUNIT MIC60"/>
    <property type="match status" value="1"/>
</dbReference>
<dbReference type="PANTHER" id="PTHR15415">
    <property type="entry name" value="MITOFILIN"/>
    <property type="match status" value="1"/>
</dbReference>
<dbReference type="OrthoDB" id="10261039at2759"/>
<protein>
    <recommendedName>
        <fullName evidence="3 12">MICOS complex subunit MIC60</fullName>
    </recommendedName>
    <alternativeName>
        <fullName evidence="12">Mitofilin</fullName>
    </alternativeName>
</protein>
<keyword evidence="5 12" id="KW-0999">Mitochondrion inner membrane</keyword>
<comment type="subunit">
    <text evidence="12">Component of the mitochondrial contact site and cristae organizing system (MICOS) complex.</text>
</comment>
<keyword evidence="15" id="KW-1185">Reference proteome</keyword>
<keyword evidence="4 12" id="KW-0812">Transmembrane</keyword>
<name>A0A0V1PVP4_9ASCO</name>
<dbReference type="Proteomes" id="UP000054251">
    <property type="component" value="Unassembled WGS sequence"/>
</dbReference>